<dbReference type="EMBL" id="LNGE01000033">
    <property type="protein sequence ID" value="KYC45014.1"/>
    <property type="molecule type" value="Genomic_DNA"/>
</dbReference>
<protein>
    <submittedName>
        <fullName evidence="1">Uncharacterized protein</fullName>
    </submittedName>
</protein>
<dbReference type="Proteomes" id="UP000091929">
    <property type="component" value="Unassembled WGS sequence"/>
</dbReference>
<accession>A0A150IK31</accession>
<evidence type="ECO:0000313" key="2">
    <source>
        <dbReference type="EMBL" id="KYC47053.1"/>
    </source>
</evidence>
<dbReference type="Proteomes" id="UP000092403">
    <property type="component" value="Unassembled WGS sequence"/>
</dbReference>
<dbReference type="EMBL" id="LNGF01000035">
    <property type="protein sequence ID" value="KYC47053.1"/>
    <property type="molecule type" value="Genomic_DNA"/>
</dbReference>
<dbReference type="AlphaFoldDB" id="A0A150IK31"/>
<name>A0A150IK31_9EURY</name>
<accession>A0A150IWZ9</accession>
<evidence type="ECO:0000313" key="1">
    <source>
        <dbReference type="EMBL" id="KYC45014.1"/>
    </source>
</evidence>
<evidence type="ECO:0000313" key="4">
    <source>
        <dbReference type="Proteomes" id="UP000091929"/>
    </source>
</evidence>
<gene>
    <name evidence="1" type="ORF">APG10_01213</name>
    <name evidence="2" type="ORF">APG11_01493</name>
    <name evidence="3" type="ORF">APG12_01463</name>
</gene>
<accession>A0A150IPZ3</accession>
<sequence>MNTKQDYNKLLLFLYKELVEEKKDGVSPKTVVQEFQDWAPERINEAYVYLRDNHFLRSISLPSSYNGVFDFWIQELYPYAIKLVEDELESKKQEKLRNMLNQYPWEPIKLIKKDENRALFLDASIGEDIIFIADTKIAIKEGNIIERSLGNGLVEKYLVLDKDLTSEKDGIPSHYKIKVRKT</sequence>
<evidence type="ECO:0000313" key="5">
    <source>
        <dbReference type="Proteomes" id="UP000092401"/>
    </source>
</evidence>
<dbReference type="Proteomes" id="UP000092401">
    <property type="component" value="Unassembled WGS sequence"/>
</dbReference>
<evidence type="ECO:0000313" key="3">
    <source>
        <dbReference type="EMBL" id="KYC49442.1"/>
    </source>
</evidence>
<reference evidence="4 5" key="1">
    <citation type="journal article" date="2016" name="ISME J.">
        <title>Chasing the elusive Euryarchaeota class WSA2: genomes reveal a uniquely fastidious methyl-reducing methanogen.</title>
        <authorList>
            <person name="Nobu M.K."/>
            <person name="Narihiro T."/>
            <person name="Kuroda K."/>
            <person name="Mei R."/>
            <person name="Liu W.T."/>
        </authorList>
    </citation>
    <scope>NUCLEOTIDE SEQUENCE [LARGE SCALE GENOMIC DNA]</scope>
    <source>
        <strain evidence="1">B03fssc0709_Meth_Bin005</strain>
        <strain evidence="2">B15fssc0709_Meth_Bin003</strain>
        <strain evidence="3">BMIXfssc0709_Meth_Bin006</strain>
    </source>
</reference>
<proteinExistence type="predicted"/>
<comment type="caution">
    <text evidence="1">The sequence shown here is derived from an EMBL/GenBank/DDBJ whole genome shotgun (WGS) entry which is preliminary data.</text>
</comment>
<organism evidence="1 5">
    <name type="scientific">Candidatus Methanofastidiosum methylothiophilum</name>
    <dbReference type="NCBI Taxonomy" id="1705564"/>
    <lineage>
        <taxon>Archaea</taxon>
        <taxon>Methanobacteriati</taxon>
        <taxon>Methanobacteriota</taxon>
        <taxon>Stenosarchaea group</taxon>
        <taxon>Candidatus Methanofastidiosia</taxon>
        <taxon>Candidatus Methanofastidiosales</taxon>
        <taxon>Candidatus Methanofastidiosaceae</taxon>
        <taxon>Candidatus Methanofastidiosum</taxon>
    </lineage>
</organism>
<dbReference type="EMBL" id="LNJC01000035">
    <property type="protein sequence ID" value="KYC49442.1"/>
    <property type="molecule type" value="Genomic_DNA"/>
</dbReference>